<dbReference type="Proteomes" id="UP000030689">
    <property type="component" value="Unassembled WGS sequence"/>
</dbReference>
<dbReference type="eggNOG" id="ENOG502SZZX">
    <property type="taxonomic scope" value="Eukaryota"/>
</dbReference>
<evidence type="ECO:0000313" key="4">
    <source>
        <dbReference type="Proteomes" id="UP000030689"/>
    </source>
</evidence>
<gene>
    <name evidence="3" type="ORF">EUTSA_v10003413mg</name>
</gene>
<dbReference type="OMA" id="ATFRDEW"/>
<dbReference type="Gramene" id="ESQ44681">
    <property type="protein sequence ID" value="ESQ44681"/>
    <property type="gene ID" value="EUTSA_v10003413mg"/>
</dbReference>
<dbReference type="NCBIfam" id="TIGR01640">
    <property type="entry name" value="F_box_assoc_1"/>
    <property type="match status" value="1"/>
</dbReference>
<dbReference type="PANTHER" id="PTHR31111:SF119">
    <property type="entry name" value="F-BOX DOMAIN-CONTAINING PROTEIN"/>
    <property type="match status" value="1"/>
</dbReference>
<sequence length="313" mass="36351">MEPKPKKNTATIEEKDEEQSALSSPLDLTSEILLRLPEQSSSITTDPYFINLFKTRSPRTSLLLCFRKDNKLFVSSIPQHTQNSNSKRQFLPLPKPNPSEGLSYKTSFIGYDPIDGKHKVVCIPYSCNMCQVLILGSAQESWRMVETKYKHCFNVQISMRCIKGVIYYLALIATFRDEWVLLSFDVRSEKFHKIRLPSYMDPNTLINYGGRLACADKKKNKRFWILEDAEKHMWSSKDCRLRFGLFDKSLKTNFKLKDFTHAGEFVYAPSTFHKSRFEFKRIADDEPEPDDGVGNDMYELHVFPNHIESQMSL</sequence>
<reference evidence="3 4" key="1">
    <citation type="journal article" date="2013" name="Front. Plant Sci.">
        <title>The Reference Genome of the Halophytic Plant Eutrema salsugineum.</title>
        <authorList>
            <person name="Yang R."/>
            <person name="Jarvis D.E."/>
            <person name="Chen H."/>
            <person name="Beilstein M.A."/>
            <person name="Grimwood J."/>
            <person name="Jenkins J."/>
            <person name="Shu S."/>
            <person name="Prochnik S."/>
            <person name="Xin M."/>
            <person name="Ma C."/>
            <person name="Schmutz J."/>
            <person name="Wing R.A."/>
            <person name="Mitchell-Olds T."/>
            <person name="Schumaker K.S."/>
            <person name="Wang X."/>
        </authorList>
    </citation>
    <scope>NUCLEOTIDE SEQUENCE [LARGE SCALE GENOMIC DNA]</scope>
</reference>
<dbReference type="KEGG" id="eus:EUTSA_v10003413mg"/>
<proteinExistence type="predicted"/>
<evidence type="ECO:0000313" key="3">
    <source>
        <dbReference type="EMBL" id="ESQ44681.1"/>
    </source>
</evidence>
<protein>
    <recommendedName>
        <fullName evidence="2">F-box associated beta-propeller type 3 domain-containing protein</fullName>
    </recommendedName>
</protein>
<evidence type="ECO:0000256" key="1">
    <source>
        <dbReference type="SAM" id="MobiDB-lite"/>
    </source>
</evidence>
<feature type="domain" description="F-box associated beta-propeller type 3" evidence="2">
    <location>
        <begin position="86"/>
        <end position="275"/>
    </location>
</feature>
<dbReference type="AlphaFoldDB" id="V4NF16"/>
<dbReference type="InterPro" id="IPR013187">
    <property type="entry name" value="F-box-assoc_dom_typ3"/>
</dbReference>
<dbReference type="PANTHER" id="PTHR31111">
    <property type="entry name" value="BNAA05G37150D PROTEIN-RELATED"/>
    <property type="match status" value="1"/>
</dbReference>
<accession>V4NF16</accession>
<dbReference type="EMBL" id="KI517441">
    <property type="protein sequence ID" value="ESQ44681.1"/>
    <property type="molecule type" value="Genomic_DNA"/>
</dbReference>
<organism evidence="3 4">
    <name type="scientific">Eutrema salsugineum</name>
    <name type="common">Saltwater cress</name>
    <name type="synonym">Sisymbrium salsugineum</name>
    <dbReference type="NCBI Taxonomy" id="72664"/>
    <lineage>
        <taxon>Eukaryota</taxon>
        <taxon>Viridiplantae</taxon>
        <taxon>Streptophyta</taxon>
        <taxon>Embryophyta</taxon>
        <taxon>Tracheophyta</taxon>
        <taxon>Spermatophyta</taxon>
        <taxon>Magnoliopsida</taxon>
        <taxon>eudicotyledons</taxon>
        <taxon>Gunneridae</taxon>
        <taxon>Pentapetalae</taxon>
        <taxon>rosids</taxon>
        <taxon>malvids</taxon>
        <taxon>Brassicales</taxon>
        <taxon>Brassicaceae</taxon>
        <taxon>Eutremeae</taxon>
        <taxon>Eutrema</taxon>
    </lineage>
</organism>
<keyword evidence="4" id="KW-1185">Reference proteome</keyword>
<dbReference type="InterPro" id="IPR017451">
    <property type="entry name" value="F-box-assoc_interact_dom"/>
</dbReference>
<dbReference type="Pfam" id="PF08268">
    <property type="entry name" value="FBA_3"/>
    <property type="match status" value="1"/>
</dbReference>
<evidence type="ECO:0000259" key="2">
    <source>
        <dbReference type="Pfam" id="PF08268"/>
    </source>
</evidence>
<feature type="region of interest" description="Disordered" evidence="1">
    <location>
        <begin position="1"/>
        <end position="24"/>
    </location>
</feature>
<name>V4NF16_EUTSA</name>